<dbReference type="EMBL" id="JABSTV010001252">
    <property type="protein sequence ID" value="KAH7947327.1"/>
    <property type="molecule type" value="Genomic_DNA"/>
</dbReference>
<keyword evidence="3" id="KW-1185">Reference proteome</keyword>
<evidence type="ECO:0000256" key="1">
    <source>
        <dbReference type="SAM" id="MobiDB-lite"/>
    </source>
</evidence>
<feature type="region of interest" description="Disordered" evidence="1">
    <location>
        <begin position="108"/>
        <end position="143"/>
    </location>
</feature>
<proteinExistence type="predicted"/>
<evidence type="ECO:0000313" key="3">
    <source>
        <dbReference type="Proteomes" id="UP000821837"/>
    </source>
</evidence>
<protein>
    <submittedName>
        <fullName evidence="2">Uncharacterized protein</fullName>
    </submittedName>
</protein>
<accession>A0A9D4SU46</accession>
<evidence type="ECO:0000313" key="2">
    <source>
        <dbReference type="EMBL" id="KAH7947327.1"/>
    </source>
</evidence>
<reference evidence="2" key="1">
    <citation type="journal article" date="2020" name="Cell">
        <title>Large-Scale Comparative Analyses of Tick Genomes Elucidate Their Genetic Diversity and Vector Capacities.</title>
        <authorList>
            <consortium name="Tick Genome and Microbiome Consortium (TIGMIC)"/>
            <person name="Jia N."/>
            <person name="Wang J."/>
            <person name="Shi W."/>
            <person name="Du L."/>
            <person name="Sun Y."/>
            <person name="Zhan W."/>
            <person name="Jiang J.F."/>
            <person name="Wang Q."/>
            <person name="Zhang B."/>
            <person name="Ji P."/>
            <person name="Bell-Sakyi L."/>
            <person name="Cui X.M."/>
            <person name="Yuan T.T."/>
            <person name="Jiang B.G."/>
            <person name="Yang W.F."/>
            <person name="Lam T.T."/>
            <person name="Chang Q.C."/>
            <person name="Ding S.J."/>
            <person name="Wang X.J."/>
            <person name="Zhu J.G."/>
            <person name="Ruan X.D."/>
            <person name="Zhao L."/>
            <person name="Wei J.T."/>
            <person name="Ye R.Z."/>
            <person name="Que T.C."/>
            <person name="Du C.H."/>
            <person name="Zhou Y.H."/>
            <person name="Cheng J.X."/>
            <person name="Dai P.F."/>
            <person name="Guo W.B."/>
            <person name="Han X.H."/>
            <person name="Huang E.J."/>
            <person name="Li L.F."/>
            <person name="Wei W."/>
            <person name="Gao Y.C."/>
            <person name="Liu J.Z."/>
            <person name="Shao H.Z."/>
            <person name="Wang X."/>
            <person name="Wang C.C."/>
            <person name="Yang T.C."/>
            <person name="Huo Q.B."/>
            <person name="Li W."/>
            <person name="Chen H.Y."/>
            <person name="Chen S.E."/>
            <person name="Zhou L.G."/>
            <person name="Ni X.B."/>
            <person name="Tian J.H."/>
            <person name="Sheng Y."/>
            <person name="Liu T."/>
            <person name="Pan Y.S."/>
            <person name="Xia L.Y."/>
            <person name="Li J."/>
            <person name="Zhao F."/>
            <person name="Cao W.C."/>
        </authorList>
    </citation>
    <scope>NUCLEOTIDE SEQUENCE</scope>
    <source>
        <strain evidence="2">Rsan-2018</strain>
    </source>
</reference>
<dbReference type="VEuPathDB" id="VectorBase:RSAN_053066"/>
<dbReference type="Proteomes" id="UP000821837">
    <property type="component" value="Chromosome 6"/>
</dbReference>
<comment type="caution">
    <text evidence="2">The sequence shown here is derived from an EMBL/GenBank/DDBJ whole genome shotgun (WGS) entry which is preliminary data.</text>
</comment>
<gene>
    <name evidence="2" type="ORF">HPB52_010081</name>
</gene>
<feature type="region of interest" description="Disordered" evidence="1">
    <location>
        <begin position="1"/>
        <end position="30"/>
    </location>
</feature>
<dbReference type="AlphaFoldDB" id="A0A9D4SU46"/>
<sequence length="263" mass="28662">MASAALSMSDDDGSEQHDPGELASEDDMARPQCETLGTYRALRHFDEFYAGVFGDAWPSVRLALLCPNKPCALPNTLAPNVEDVEKQLHSLGALSLRNLCERRVAVAASTRDDDAEPATSLELAMPHEHADTTSGDKSFDEGSRYMPANDASAPLMSFVPSSRLVYQEEQMSEDSYHGFYKPDADIRLPIKHWPVGKGTIFPGKLDVALFATGDISTFPRPCRSGKERLLGPAGRLCMWGLSGADFKDLFPSLPEELGGLMLP</sequence>
<dbReference type="Gene3D" id="6.20.240.40">
    <property type="match status" value="1"/>
</dbReference>
<name>A0A9D4SU46_RHISA</name>
<organism evidence="2 3">
    <name type="scientific">Rhipicephalus sanguineus</name>
    <name type="common">Brown dog tick</name>
    <name type="synonym">Ixodes sanguineus</name>
    <dbReference type="NCBI Taxonomy" id="34632"/>
    <lineage>
        <taxon>Eukaryota</taxon>
        <taxon>Metazoa</taxon>
        <taxon>Ecdysozoa</taxon>
        <taxon>Arthropoda</taxon>
        <taxon>Chelicerata</taxon>
        <taxon>Arachnida</taxon>
        <taxon>Acari</taxon>
        <taxon>Parasitiformes</taxon>
        <taxon>Ixodida</taxon>
        <taxon>Ixodoidea</taxon>
        <taxon>Ixodidae</taxon>
        <taxon>Rhipicephalinae</taxon>
        <taxon>Rhipicephalus</taxon>
        <taxon>Rhipicephalus</taxon>
    </lineage>
</organism>
<reference evidence="2" key="2">
    <citation type="submission" date="2021-09" db="EMBL/GenBank/DDBJ databases">
        <authorList>
            <person name="Jia N."/>
            <person name="Wang J."/>
            <person name="Shi W."/>
            <person name="Du L."/>
            <person name="Sun Y."/>
            <person name="Zhan W."/>
            <person name="Jiang J."/>
            <person name="Wang Q."/>
            <person name="Zhang B."/>
            <person name="Ji P."/>
            <person name="Sakyi L.B."/>
            <person name="Cui X."/>
            <person name="Yuan T."/>
            <person name="Jiang B."/>
            <person name="Yang W."/>
            <person name="Lam T.T.-Y."/>
            <person name="Chang Q."/>
            <person name="Ding S."/>
            <person name="Wang X."/>
            <person name="Zhu J."/>
            <person name="Ruan X."/>
            <person name="Zhao L."/>
            <person name="Wei J."/>
            <person name="Que T."/>
            <person name="Du C."/>
            <person name="Cheng J."/>
            <person name="Dai P."/>
            <person name="Han X."/>
            <person name="Huang E."/>
            <person name="Gao Y."/>
            <person name="Liu J."/>
            <person name="Shao H."/>
            <person name="Ye R."/>
            <person name="Li L."/>
            <person name="Wei W."/>
            <person name="Wang X."/>
            <person name="Wang C."/>
            <person name="Huo Q."/>
            <person name="Li W."/>
            <person name="Guo W."/>
            <person name="Chen H."/>
            <person name="Chen S."/>
            <person name="Zhou L."/>
            <person name="Zhou L."/>
            <person name="Ni X."/>
            <person name="Tian J."/>
            <person name="Zhou Y."/>
            <person name="Sheng Y."/>
            <person name="Liu T."/>
            <person name="Pan Y."/>
            <person name="Xia L."/>
            <person name="Li J."/>
            <person name="Zhao F."/>
            <person name="Cao W."/>
        </authorList>
    </citation>
    <scope>NUCLEOTIDE SEQUENCE</scope>
    <source>
        <strain evidence="2">Rsan-2018</strain>
        <tissue evidence="2">Larvae</tissue>
    </source>
</reference>